<evidence type="ECO:0000256" key="8">
    <source>
        <dbReference type="ARBA" id="ARBA00023004"/>
    </source>
</evidence>
<dbReference type="PRINTS" id="PR00371">
    <property type="entry name" value="FPNCR"/>
</dbReference>
<dbReference type="PANTHER" id="PTHR47354:SF6">
    <property type="entry name" value="NADH OXIDOREDUCTASE HCR"/>
    <property type="match status" value="1"/>
</dbReference>
<dbReference type="InterPro" id="IPR001041">
    <property type="entry name" value="2Fe-2S_ferredoxin-type"/>
</dbReference>
<name>A0ABX3FAL3_9VIBR</name>
<feature type="domain" description="FAD-binding FR-type" evidence="13">
    <location>
        <begin position="11"/>
        <end position="118"/>
    </location>
</feature>
<dbReference type="InterPro" id="IPR012675">
    <property type="entry name" value="Beta-grasp_dom_sf"/>
</dbReference>
<organism evidence="14 15">
    <name type="scientific">Vibrio panuliri</name>
    <dbReference type="NCBI Taxonomy" id="1381081"/>
    <lineage>
        <taxon>Bacteria</taxon>
        <taxon>Pseudomonadati</taxon>
        <taxon>Pseudomonadota</taxon>
        <taxon>Gammaproteobacteria</taxon>
        <taxon>Vibrionales</taxon>
        <taxon>Vibrionaceae</taxon>
        <taxon>Vibrio</taxon>
    </lineage>
</organism>
<dbReference type="InterPro" id="IPR036010">
    <property type="entry name" value="2Fe-2S_ferredoxin-like_sf"/>
</dbReference>
<keyword evidence="2" id="KW-0285">Flavoprotein</keyword>
<dbReference type="PRINTS" id="PR00410">
    <property type="entry name" value="PHEHYDRXLASE"/>
</dbReference>
<evidence type="ECO:0000256" key="4">
    <source>
        <dbReference type="ARBA" id="ARBA00022714"/>
    </source>
</evidence>
<dbReference type="InterPro" id="IPR001709">
    <property type="entry name" value="Flavoprot_Pyr_Nucl_cyt_Rdtase"/>
</dbReference>
<dbReference type="Pfam" id="PF00970">
    <property type="entry name" value="FAD_binding_6"/>
    <property type="match status" value="1"/>
</dbReference>
<dbReference type="SUPFAM" id="SSF63380">
    <property type="entry name" value="Riboflavin synthase domain-like"/>
    <property type="match status" value="1"/>
</dbReference>
<evidence type="ECO:0000256" key="1">
    <source>
        <dbReference type="ARBA" id="ARBA00001974"/>
    </source>
</evidence>
<evidence type="ECO:0000256" key="3">
    <source>
        <dbReference type="ARBA" id="ARBA00022692"/>
    </source>
</evidence>
<sequence>MSTSINAAHQQQSLPATLRCIDKWFETKDCVSILLSAENPSPFKFKPGQFVTIGVEVEGKAEYRAYSISSLPNEQSLQLTIKRVDGGKVSNYMVDHLTIGDSLECLPVAGEFNNIDYPPQSIDGQKKVLLISAGCGITPVFSMARSWLAQSDGVDICFLHIARNIEQTIYFEQLEKMHQQEQMFDLKLLLKDAQSSGYPQGRLTAELLETLVPDFATRTVYLCGPSQFMLDVVSYLERLDFDMANFHQESFTPTESETIEDTSASSDSVSIELPAFGQNLQVSKGTVLADALEQGGVPIIIACRSGICGSCKCKVKVGQVESSNHSPLSEEEIAQGYVLACSSTIESNVTIEL</sequence>
<dbReference type="PANTHER" id="PTHR47354">
    <property type="entry name" value="NADH OXIDOREDUCTASE HCR"/>
    <property type="match status" value="1"/>
</dbReference>
<dbReference type="InterPro" id="IPR001433">
    <property type="entry name" value="OxRdtase_FAD/NAD-bd"/>
</dbReference>
<evidence type="ECO:0000256" key="5">
    <source>
        <dbReference type="ARBA" id="ARBA00022723"/>
    </source>
</evidence>
<dbReference type="InterPro" id="IPR008333">
    <property type="entry name" value="Cbr1-like_FAD-bd_dom"/>
</dbReference>
<dbReference type="SUPFAM" id="SSF52343">
    <property type="entry name" value="Ferredoxin reductase-like, C-terminal NADP-linked domain"/>
    <property type="match status" value="1"/>
</dbReference>
<evidence type="ECO:0000256" key="10">
    <source>
        <dbReference type="ARBA" id="ARBA00034078"/>
    </source>
</evidence>
<evidence type="ECO:0000259" key="13">
    <source>
        <dbReference type="PROSITE" id="PS51384"/>
    </source>
</evidence>
<protein>
    <submittedName>
        <fullName evidence="14">Hybrid-cluster NAD(P)-dependent oxidoreductase</fullName>
    </submittedName>
</protein>
<gene>
    <name evidence="14" type="ORF">BIY20_12705</name>
</gene>
<dbReference type="Pfam" id="PF00111">
    <property type="entry name" value="Fer2"/>
    <property type="match status" value="1"/>
</dbReference>
<comment type="caution">
    <text evidence="14">The sequence shown here is derived from an EMBL/GenBank/DDBJ whole genome shotgun (WGS) entry which is preliminary data.</text>
</comment>
<dbReference type="PROSITE" id="PS51384">
    <property type="entry name" value="FAD_FR"/>
    <property type="match status" value="1"/>
</dbReference>
<evidence type="ECO:0000256" key="6">
    <source>
        <dbReference type="ARBA" id="ARBA00022827"/>
    </source>
</evidence>
<feature type="domain" description="2Fe-2S ferredoxin-type" evidence="12">
    <location>
        <begin position="267"/>
        <end position="353"/>
    </location>
</feature>
<reference evidence="14 15" key="1">
    <citation type="submission" date="2016-09" db="EMBL/GenBank/DDBJ databases">
        <title>Genomic Taxonomy of the Vibrionaceae.</title>
        <authorList>
            <person name="Gonzalez-Castillo A."/>
            <person name="Gomez-Gil B."/>
            <person name="Enciso-Ibarra K."/>
        </authorList>
    </citation>
    <scope>NUCLEOTIDE SEQUENCE [LARGE SCALE GENOMIC DNA]</scope>
    <source>
        <strain evidence="14 15">CAIM 1902</strain>
    </source>
</reference>
<keyword evidence="3" id="KW-0472">Membrane</keyword>
<evidence type="ECO:0000259" key="12">
    <source>
        <dbReference type="PROSITE" id="PS51085"/>
    </source>
</evidence>
<keyword evidence="4" id="KW-0001">2Fe-2S</keyword>
<dbReference type="RefSeq" id="WP_075715655.1">
    <property type="nucleotide sequence ID" value="NZ_AP019654.1"/>
</dbReference>
<evidence type="ECO:0000313" key="14">
    <source>
        <dbReference type="EMBL" id="OLQ88654.1"/>
    </source>
</evidence>
<evidence type="ECO:0000256" key="11">
    <source>
        <dbReference type="ARBA" id="ARBA00061434"/>
    </source>
</evidence>
<comment type="similarity">
    <text evidence="11">In the N-terminal section; belongs to the FAD-binding oxidoreductase type 6 family.</text>
</comment>
<accession>A0ABX3FAL3</accession>
<dbReference type="InterPro" id="IPR006058">
    <property type="entry name" value="2Fe2S_fd_BS"/>
</dbReference>
<dbReference type="PROSITE" id="PS51085">
    <property type="entry name" value="2FE2S_FER_2"/>
    <property type="match status" value="1"/>
</dbReference>
<evidence type="ECO:0000313" key="15">
    <source>
        <dbReference type="Proteomes" id="UP000186039"/>
    </source>
</evidence>
<dbReference type="InterPro" id="IPR039261">
    <property type="entry name" value="FNR_nucleotide-bd"/>
</dbReference>
<dbReference type="Gene3D" id="3.40.50.80">
    <property type="entry name" value="Nucleotide-binding domain of ferredoxin-NADP reductase (FNR) module"/>
    <property type="match status" value="1"/>
</dbReference>
<dbReference type="InterPro" id="IPR017938">
    <property type="entry name" value="Riboflavin_synthase-like_b-brl"/>
</dbReference>
<comment type="cofactor">
    <cofactor evidence="10">
        <name>[2Fe-2S] cluster</name>
        <dbReference type="ChEBI" id="CHEBI:190135"/>
    </cofactor>
</comment>
<dbReference type="EMBL" id="MJMH01000191">
    <property type="protein sequence ID" value="OLQ88654.1"/>
    <property type="molecule type" value="Genomic_DNA"/>
</dbReference>
<evidence type="ECO:0000256" key="9">
    <source>
        <dbReference type="ARBA" id="ARBA00023014"/>
    </source>
</evidence>
<evidence type="ECO:0000256" key="7">
    <source>
        <dbReference type="ARBA" id="ARBA00023002"/>
    </source>
</evidence>
<dbReference type="InterPro" id="IPR050415">
    <property type="entry name" value="MRET"/>
</dbReference>
<dbReference type="Gene3D" id="3.10.20.30">
    <property type="match status" value="1"/>
</dbReference>
<keyword evidence="6" id="KW-0274">FAD</keyword>
<comment type="cofactor">
    <cofactor evidence="1">
        <name>FAD</name>
        <dbReference type="ChEBI" id="CHEBI:57692"/>
    </cofactor>
</comment>
<dbReference type="CDD" id="cd06215">
    <property type="entry name" value="FNR_iron_sulfur_binding_1"/>
    <property type="match status" value="1"/>
</dbReference>
<dbReference type="Proteomes" id="UP000186039">
    <property type="component" value="Unassembled WGS sequence"/>
</dbReference>
<dbReference type="InterPro" id="IPR017927">
    <property type="entry name" value="FAD-bd_FR_type"/>
</dbReference>
<keyword evidence="5" id="KW-0479">Metal-binding</keyword>
<keyword evidence="3" id="KW-0812">Transmembrane</keyword>
<keyword evidence="8" id="KW-0408">Iron</keyword>
<dbReference type="SUPFAM" id="SSF54292">
    <property type="entry name" value="2Fe-2S ferredoxin-like"/>
    <property type="match status" value="1"/>
</dbReference>
<keyword evidence="9" id="KW-0411">Iron-sulfur</keyword>
<dbReference type="Gene3D" id="2.40.30.10">
    <property type="entry name" value="Translation factors"/>
    <property type="match status" value="1"/>
</dbReference>
<dbReference type="Pfam" id="PF00175">
    <property type="entry name" value="NAD_binding_1"/>
    <property type="match status" value="1"/>
</dbReference>
<evidence type="ECO:0000256" key="2">
    <source>
        <dbReference type="ARBA" id="ARBA00022630"/>
    </source>
</evidence>
<dbReference type="CDD" id="cd00207">
    <property type="entry name" value="fer2"/>
    <property type="match status" value="1"/>
</dbReference>
<keyword evidence="7" id="KW-0560">Oxidoreductase</keyword>
<dbReference type="PROSITE" id="PS00197">
    <property type="entry name" value="2FE2S_FER_1"/>
    <property type="match status" value="1"/>
</dbReference>
<proteinExistence type="inferred from homology"/>
<keyword evidence="15" id="KW-1185">Reference proteome</keyword>